<accession>A0A7J0FYQ8</accession>
<name>A0A7J0FYQ8_9ERIC</name>
<dbReference type="AlphaFoldDB" id="A0A7J0FYQ8"/>
<reference evidence="2 3" key="1">
    <citation type="submission" date="2019-07" db="EMBL/GenBank/DDBJ databases">
        <title>De Novo Assembly of kiwifruit Actinidia rufa.</title>
        <authorList>
            <person name="Sugita-Konishi S."/>
            <person name="Sato K."/>
            <person name="Mori E."/>
            <person name="Abe Y."/>
            <person name="Kisaki G."/>
            <person name="Hamano K."/>
            <person name="Suezawa K."/>
            <person name="Otani M."/>
            <person name="Fukuda T."/>
            <person name="Manabe T."/>
            <person name="Gomi K."/>
            <person name="Tabuchi M."/>
            <person name="Akimitsu K."/>
            <person name="Kataoka I."/>
        </authorList>
    </citation>
    <scope>NUCLEOTIDE SEQUENCE [LARGE SCALE GENOMIC DNA]</scope>
    <source>
        <strain evidence="3">cv. Fuchu</strain>
    </source>
</reference>
<protein>
    <submittedName>
        <fullName evidence="2">Fibrillarin 1</fullName>
    </submittedName>
</protein>
<evidence type="ECO:0000256" key="1">
    <source>
        <dbReference type="SAM" id="MobiDB-lite"/>
    </source>
</evidence>
<comment type="caution">
    <text evidence="2">The sequence shown here is derived from an EMBL/GenBank/DDBJ whole genome shotgun (WGS) entry which is preliminary data.</text>
</comment>
<keyword evidence="3" id="KW-1185">Reference proteome</keyword>
<gene>
    <name evidence="2" type="ORF">Acr_16g0004550</name>
</gene>
<dbReference type="EMBL" id="BJWL01000016">
    <property type="protein sequence ID" value="GFZ03831.1"/>
    <property type="molecule type" value="Genomic_DNA"/>
</dbReference>
<proteinExistence type="predicted"/>
<sequence>MRRGDRGGGFGGGGGRGDFGGGRGDRGGAMRGRGGGGRGGMKGGSRVVVEPHRHEGVFIVKGKEGALLAPRTWFLDKLCTTRRESLFSLLFQISFLFVAWVEQISMNNVYIIDWELASPVIRCHIVEDVLMMKRLKDLSMNDKGIIFRGSSLEIENAAENAKLESIKEIEAE</sequence>
<feature type="compositionally biased region" description="Gly residues" evidence="1">
    <location>
        <begin position="7"/>
        <end position="22"/>
    </location>
</feature>
<dbReference type="Proteomes" id="UP000585474">
    <property type="component" value="Unassembled WGS sequence"/>
</dbReference>
<dbReference type="Gene3D" id="3.30.200.20">
    <property type="entry name" value="Phosphorylase Kinase, domain 1"/>
    <property type="match status" value="1"/>
</dbReference>
<evidence type="ECO:0000313" key="3">
    <source>
        <dbReference type="Proteomes" id="UP000585474"/>
    </source>
</evidence>
<feature type="compositionally biased region" description="Gly residues" evidence="1">
    <location>
        <begin position="29"/>
        <end position="43"/>
    </location>
</feature>
<organism evidence="2 3">
    <name type="scientific">Actinidia rufa</name>
    <dbReference type="NCBI Taxonomy" id="165716"/>
    <lineage>
        <taxon>Eukaryota</taxon>
        <taxon>Viridiplantae</taxon>
        <taxon>Streptophyta</taxon>
        <taxon>Embryophyta</taxon>
        <taxon>Tracheophyta</taxon>
        <taxon>Spermatophyta</taxon>
        <taxon>Magnoliopsida</taxon>
        <taxon>eudicotyledons</taxon>
        <taxon>Gunneridae</taxon>
        <taxon>Pentapetalae</taxon>
        <taxon>asterids</taxon>
        <taxon>Ericales</taxon>
        <taxon>Actinidiaceae</taxon>
        <taxon>Actinidia</taxon>
    </lineage>
</organism>
<feature type="region of interest" description="Disordered" evidence="1">
    <location>
        <begin position="1"/>
        <end position="46"/>
    </location>
</feature>
<evidence type="ECO:0000313" key="2">
    <source>
        <dbReference type="EMBL" id="GFZ03831.1"/>
    </source>
</evidence>